<comment type="caution">
    <text evidence="2">The sequence shown here is derived from an EMBL/GenBank/DDBJ whole genome shotgun (WGS) entry which is preliminary data.</text>
</comment>
<dbReference type="Proteomes" id="UP001202328">
    <property type="component" value="Unassembled WGS sequence"/>
</dbReference>
<evidence type="ECO:0000313" key="2">
    <source>
        <dbReference type="EMBL" id="KAI3957380.1"/>
    </source>
</evidence>
<organism evidence="2 3">
    <name type="scientific">Papaver atlanticum</name>
    <dbReference type="NCBI Taxonomy" id="357466"/>
    <lineage>
        <taxon>Eukaryota</taxon>
        <taxon>Viridiplantae</taxon>
        <taxon>Streptophyta</taxon>
        <taxon>Embryophyta</taxon>
        <taxon>Tracheophyta</taxon>
        <taxon>Spermatophyta</taxon>
        <taxon>Magnoliopsida</taxon>
        <taxon>Ranunculales</taxon>
        <taxon>Papaveraceae</taxon>
        <taxon>Papaveroideae</taxon>
        <taxon>Papaver</taxon>
    </lineage>
</organism>
<protein>
    <submittedName>
        <fullName evidence="2">Uncharacterized protein</fullName>
    </submittedName>
</protein>
<keyword evidence="3" id="KW-1185">Reference proteome</keyword>
<sequence length="84" mass="9269">MHVAPSTPKKVRVGGSMGSRNKNPKVCRSYKMDKGVSQEITLEGLLKFPNNRECVDCKSKFKTGIMDSDVNDLARDLASTHRAS</sequence>
<accession>A0AAD4TI36</accession>
<dbReference type="EMBL" id="JAJJMB010001336">
    <property type="protein sequence ID" value="KAI3957380.1"/>
    <property type="molecule type" value="Genomic_DNA"/>
</dbReference>
<evidence type="ECO:0000256" key="1">
    <source>
        <dbReference type="SAM" id="MobiDB-lite"/>
    </source>
</evidence>
<name>A0AAD4TI36_9MAGN</name>
<evidence type="ECO:0000313" key="3">
    <source>
        <dbReference type="Proteomes" id="UP001202328"/>
    </source>
</evidence>
<dbReference type="AlphaFoldDB" id="A0AAD4TI36"/>
<feature type="region of interest" description="Disordered" evidence="1">
    <location>
        <begin position="1"/>
        <end position="27"/>
    </location>
</feature>
<reference evidence="2" key="1">
    <citation type="submission" date="2022-04" db="EMBL/GenBank/DDBJ databases">
        <title>A functionally conserved STORR gene fusion in Papaver species that diverged 16.8 million years ago.</title>
        <authorList>
            <person name="Catania T."/>
        </authorList>
    </citation>
    <scope>NUCLEOTIDE SEQUENCE</scope>
    <source>
        <strain evidence="2">S-188037</strain>
    </source>
</reference>
<gene>
    <name evidence="2" type="ORF">MKW98_003101</name>
</gene>
<proteinExistence type="predicted"/>